<name>A0ABR2Z6D1_9AGAR</name>
<proteinExistence type="predicted"/>
<organism evidence="1 2">
    <name type="scientific">Marasmius tenuissimus</name>
    <dbReference type="NCBI Taxonomy" id="585030"/>
    <lineage>
        <taxon>Eukaryota</taxon>
        <taxon>Fungi</taxon>
        <taxon>Dikarya</taxon>
        <taxon>Basidiomycota</taxon>
        <taxon>Agaricomycotina</taxon>
        <taxon>Agaricomycetes</taxon>
        <taxon>Agaricomycetidae</taxon>
        <taxon>Agaricales</taxon>
        <taxon>Marasmiineae</taxon>
        <taxon>Marasmiaceae</taxon>
        <taxon>Marasmius</taxon>
    </lineage>
</organism>
<keyword evidence="2" id="KW-1185">Reference proteome</keyword>
<evidence type="ECO:0000313" key="2">
    <source>
        <dbReference type="Proteomes" id="UP001437256"/>
    </source>
</evidence>
<gene>
    <name evidence="1" type="ORF">AAF712_016172</name>
</gene>
<dbReference type="Proteomes" id="UP001437256">
    <property type="component" value="Unassembled WGS sequence"/>
</dbReference>
<feature type="non-terminal residue" evidence="1">
    <location>
        <position position="97"/>
    </location>
</feature>
<sequence>MEMPPVGEVMAILIQRWQIAVPISIQTLPESVNGNIHFFQGYHSQWPPELCGKSSGHDFVYGWHFKDLKSITKFKRWIEEQKDNLFFKGPNTDKDSQ</sequence>
<dbReference type="EMBL" id="JBBXMP010000638">
    <property type="protein sequence ID" value="KAL0057195.1"/>
    <property type="molecule type" value="Genomic_DNA"/>
</dbReference>
<protein>
    <submittedName>
        <fullName evidence="1">Uncharacterized protein</fullName>
    </submittedName>
</protein>
<comment type="caution">
    <text evidence="1">The sequence shown here is derived from an EMBL/GenBank/DDBJ whole genome shotgun (WGS) entry which is preliminary data.</text>
</comment>
<evidence type="ECO:0000313" key="1">
    <source>
        <dbReference type="EMBL" id="KAL0057195.1"/>
    </source>
</evidence>
<reference evidence="1 2" key="1">
    <citation type="submission" date="2024-05" db="EMBL/GenBank/DDBJ databases">
        <title>A draft genome resource for the thread blight pathogen Marasmius tenuissimus strain MS-2.</title>
        <authorList>
            <person name="Yulfo-Soto G.E."/>
            <person name="Baruah I.K."/>
            <person name="Amoako-Attah I."/>
            <person name="Bukari Y."/>
            <person name="Meinhardt L.W."/>
            <person name="Bailey B.A."/>
            <person name="Cohen S.P."/>
        </authorList>
    </citation>
    <scope>NUCLEOTIDE SEQUENCE [LARGE SCALE GENOMIC DNA]</scope>
    <source>
        <strain evidence="1 2">MS-2</strain>
    </source>
</reference>
<accession>A0ABR2Z6D1</accession>